<evidence type="ECO:0000313" key="2">
    <source>
        <dbReference type="EMBL" id="AYW50200.1"/>
    </source>
</evidence>
<proteinExistence type="predicted"/>
<dbReference type="SMART" id="SM00530">
    <property type="entry name" value="HTH_XRE"/>
    <property type="match status" value="1"/>
</dbReference>
<dbReference type="EMBL" id="CP027768">
    <property type="protein sequence ID" value="AYW50200.1"/>
    <property type="molecule type" value="Genomic_DNA"/>
</dbReference>
<dbReference type="PROSITE" id="PS50943">
    <property type="entry name" value="HTH_CROC1"/>
    <property type="match status" value="1"/>
</dbReference>
<dbReference type="InterPro" id="IPR010982">
    <property type="entry name" value="Lambda_DNA-bd_dom_sf"/>
</dbReference>
<gene>
    <name evidence="2" type="ORF">C7H83_06865</name>
</gene>
<protein>
    <submittedName>
        <fullName evidence="2">XRE family transcriptional regulator</fullName>
    </submittedName>
</protein>
<evidence type="ECO:0000313" key="3">
    <source>
        <dbReference type="Proteomes" id="UP000280475"/>
    </source>
</evidence>
<reference evidence="2 3" key="1">
    <citation type="journal article" date="2012" name="Int. J. Syst. Evol. Microbiol.">
        <title>Characterization of Tetragenococcus strains from sugar thick juice reveals a novel species, Tetragenococcus osmophilus sp. nov., and divides Tetragenococcus halophilus into two subspecies, T. halophilus subsp. halophilus subsp. nov. and T. halophilus subsp. flandriensis subsp. nov.</title>
        <authorList>
            <person name="Juste A."/>
            <person name="Van Trappen S."/>
            <person name="Verreth C."/>
            <person name="Cleenwerck I."/>
            <person name="De Vos P."/>
            <person name="Lievens B."/>
            <person name="Willems K.A."/>
        </authorList>
    </citation>
    <scope>NUCLEOTIDE SEQUENCE [LARGE SCALE GENOMIC DNA]</scope>
    <source>
        <strain evidence="2 3">LMG 26042</strain>
    </source>
</reference>
<dbReference type="Pfam" id="PF01381">
    <property type="entry name" value="HTH_3"/>
    <property type="match status" value="1"/>
</dbReference>
<name>A0A3G5FIQ7_TETHA</name>
<dbReference type="AlphaFoldDB" id="A0A3G5FIQ7"/>
<accession>A0A3G5FIQ7</accession>
<feature type="domain" description="HTH cro/C1-type" evidence="1">
    <location>
        <begin position="13"/>
        <end position="67"/>
    </location>
</feature>
<organism evidence="2 3">
    <name type="scientific">Tetragenococcus halophilus</name>
    <name type="common">Pediococcus halophilus</name>
    <dbReference type="NCBI Taxonomy" id="51669"/>
    <lineage>
        <taxon>Bacteria</taxon>
        <taxon>Bacillati</taxon>
        <taxon>Bacillota</taxon>
        <taxon>Bacilli</taxon>
        <taxon>Lactobacillales</taxon>
        <taxon>Enterococcaceae</taxon>
        <taxon>Tetragenococcus</taxon>
    </lineage>
</organism>
<evidence type="ECO:0000259" key="1">
    <source>
        <dbReference type="PROSITE" id="PS50943"/>
    </source>
</evidence>
<sequence>MANTFYKVNLSLIKKRREELKMSQNQVAEALGLRYDKYSRRENGDYKFKAEELPALSEVLELPLEKIFITNISKIENEKAGAK</sequence>
<dbReference type="InterPro" id="IPR001387">
    <property type="entry name" value="Cro/C1-type_HTH"/>
</dbReference>
<dbReference type="Proteomes" id="UP000280475">
    <property type="component" value="Chromosome"/>
</dbReference>
<dbReference type="GO" id="GO:0003677">
    <property type="term" value="F:DNA binding"/>
    <property type="evidence" value="ECO:0007669"/>
    <property type="project" value="InterPro"/>
</dbReference>
<dbReference type="Gene3D" id="1.10.260.40">
    <property type="entry name" value="lambda repressor-like DNA-binding domains"/>
    <property type="match status" value="1"/>
</dbReference>
<dbReference type="SUPFAM" id="SSF47413">
    <property type="entry name" value="lambda repressor-like DNA-binding domains"/>
    <property type="match status" value="1"/>
</dbReference>
<dbReference type="RefSeq" id="WP_103892499.1">
    <property type="nucleotide sequence ID" value="NZ_CP027768.1"/>
</dbReference>
<dbReference type="CDD" id="cd00093">
    <property type="entry name" value="HTH_XRE"/>
    <property type="match status" value="1"/>
</dbReference>